<sequence>MVARTSRAALLAAALLACCIGQGAAVLNATAAALATQISAANPTVLATADGIVKAVQQRLLVSTLTGNLNVKALAADPAVQASFVPLVEAAELASGPEWDAVSPPLVPVTKNLTAAAKVVAAAAADDTTVAWVGKLITAVQMSAGLTGWNIKTLAADPNVQAAVVPVLLATANVSGLEWNKVDGSALVAAQNTATLQATAPANAAAGAADLQAQPAAAAQQPALLPALPNIFGRKLRQVILNPGDLVGLRTDNTKATPSAADAARLGAALGLQE</sequence>
<dbReference type="EMBL" id="CAXHTA020000003">
    <property type="protein sequence ID" value="CAL5220120.1"/>
    <property type="molecule type" value="Genomic_DNA"/>
</dbReference>
<evidence type="ECO:0000256" key="1">
    <source>
        <dbReference type="SAM" id="SignalP"/>
    </source>
</evidence>
<gene>
    <name evidence="2" type="primary">g2075</name>
    <name evidence="2" type="ORF">VP750_LOCUS1779</name>
</gene>
<evidence type="ECO:0000313" key="3">
    <source>
        <dbReference type="Proteomes" id="UP001497392"/>
    </source>
</evidence>
<protein>
    <submittedName>
        <fullName evidence="2">G2075 protein</fullName>
    </submittedName>
</protein>
<feature type="chain" id="PRO_5045792879" evidence="1">
    <location>
        <begin position="26"/>
        <end position="274"/>
    </location>
</feature>
<dbReference type="Proteomes" id="UP001497392">
    <property type="component" value="Unassembled WGS sequence"/>
</dbReference>
<evidence type="ECO:0000313" key="2">
    <source>
        <dbReference type="EMBL" id="CAL5220120.1"/>
    </source>
</evidence>
<keyword evidence="1" id="KW-0732">Signal</keyword>
<reference evidence="2 3" key="1">
    <citation type="submission" date="2024-06" db="EMBL/GenBank/DDBJ databases">
        <authorList>
            <person name="Kraege A."/>
            <person name="Thomma B."/>
        </authorList>
    </citation>
    <scope>NUCLEOTIDE SEQUENCE [LARGE SCALE GENOMIC DNA]</scope>
</reference>
<accession>A0ABP1FJH3</accession>
<comment type="caution">
    <text evidence="2">The sequence shown here is derived from an EMBL/GenBank/DDBJ whole genome shotgun (WGS) entry which is preliminary data.</text>
</comment>
<proteinExistence type="predicted"/>
<feature type="signal peptide" evidence="1">
    <location>
        <begin position="1"/>
        <end position="25"/>
    </location>
</feature>
<name>A0ABP1FJH3_9CHLO</name>
<organism evidence="2 3">
    <name type="scientific">Coccomyxa viridis</name>
    <dbReference type="NCBI Taxonomy" id="1274662"/>
    <lineage>
        <taxon>Eukaryota</taxon>
        <taxon>Viridiplantae</taxon>
        <taxon>Chlorophyta</taxon>
        <taxon>core chlorophytes</taxon>
        <taxon>Trebouxiophyceae</taxon>
        <taxon>Trebouxiophyceae incertae sedis</taxon>
        <taxon>Coccomyxaceae</taxon>
        <taxon>Coccomyxa</taxon>
    </lineage>
</organism>
<keyword evidence="3" id="KW-1185">Reference proteome</keyword>
<dbReference type="PROSITE" id="PS51257">
    <property type="entry name" value="PROKAR_LIPOPROTEIN"/>
    <property type="match status" value="1"/>
</dbReference>